<name>A0A8J4PML9_9MYCE</name>
<comment type="caution">
    <text evidence="2">The sequence shown here is derived from an EMBL/GenBank/DDBJ whole genome shotgun (WGS) entry which is preliminary data.</text>
</comment>
<reference evidence="2" key="1">
    <citation type="submission" date="2020-01" db="EMBL/GenBank/DDBJ databases">
        <title>Development of genomics and gene disruption for Polysphondylium violaceum indicates a role for the polyketide synthase stlB in stalk morphogenesis.</title>
        <authorList>
            <person name="Narita B."/>
            <person name="Kawabe Y."/>
            <person name="Kin K."/>
            <person name="Saito T."/>
            <person name="Gibbs R."/>
            <person name="Kuspa A."/>
            <person name="Muzny D."/>
            <person name="Queller D."/>
            <person name="Richards S."/>
            <person name="Strassman J."/>
            <person name="Sucgang R."/>
            <person name="Worley K."/>
            <person name="Schaap P."/>
        </authorList>
    </citation>
    <scope>NUCLEOTIDE SEQUENCE</scope>
    <source>
        <strain evidence="2">QSvi11</strain>
    </source>
</reference>
<gene>
    <name evidence="2" type="ORF">CYY_007993</name>
</gene>
<sequence length="148" mass="16860">MKSIFLFQLTLCILFFLSVSVQSKYLGLYQLGARDTKWELLNETTDPYEKGISYTVNIERSETLQFKYVLDSDTVNRQLFIRFTSDGFEESFIFKTASYTKDITTPNLITFCRGGGAKEIEFTLKCTNSFKGGDIIINTVSNSVSDCK</sequence>
<organism evidence="2 3">
    <name type="scientific">Polysphondylium violaceum</name>
    <dbReference type="NCBI Taxonomy" id="133409"/>
    <lineage>
        <taxon>Eukaryota</taxon>
        <taxon>Amoebozoa</taxon>
        <taxon>Evosea</taxon>
        <taxon>Eumycetozoa</taxon>
        <taxon>Dictyostelia</taxon>
        <taxon>Dictyosteliales</taxon>
        <taxon>Dictyosteliaceae</taxon>
        <taxon>Polysphondylium</taxon>
    </lineage>
</organism>
<dbReference type="AlphaFoldDB" id="A0A8J4PML9"/>
<evidence type="ECO:0000313" key="3">
    <source>
        <dbReference type="Proteomes" id="UP000695562"/>
    </source>
</evidence>
<keyword evidence="1" id="KW-0732">Signal</keyword>
<dbReference type="EMBL" id="AJWJ01000458">
    <property type="protein sequence ID" value="KAF2070692.1"/>
    <property type="molecule type" value="Genomic_DNA"/>
</dbReference>
<feature type="chain" id="PRO_5035211962" evidence="1">
    <location>
        <begin position="24"/>
        <end position="148"/>
    </location>
</feature>
<keyword evidence="3" id="KW-1185">Reference proteome</keyword>
<dbReference type="Proteomes" id="UP000695562">
    <property type="component" value="Unassembled WGS sequence"/>
</dbReference>
<accession>A0A8J4PML9</accession>
<proteinExistence type="predicted"/>
<evidence type="ECO:0000256" key="1">
    <source>
        <dbReference type="SAM" id="SignalP"/>
    </source>
</evidence>
<feature type="signal peptide" evidence="1">
    <location>
        <begin position="1"/>
        <end position="23"/>
    </location>
</feature>
<protein>
    <submittedName>
        <fullName evidence="2">Uncharacterized protein</fullName>
    </submittedName>
</protein>
<evidence type="ECO:0000313" key="2">
    <source>
        <dbReference type="EMBL" id="KAF2070692.1"/>
    </source>
</evidence>